<dbReference type="RefSeq" id="WP_193523182.1">
    <property type="nucleotide sequence ID" value="NZ_JABASA010000005.1"/>
</dbReference>
<accession>A0A7X9QGR0</accession>
<reference evidence="1 2" key="1">
    <citation type="submission" date="2020-04" db="EMBL/GenBank/DDBJ databases">
        <title>MicrobeNet Type strains.</title>
        <authorList>
            <person name="Nicholson A.C."/>
        </authorList>
    </citation>
    <scope>NUCLEOTIDE SEQUENCE [LARGE SCALE GENOMIC DNA]</scope>
    <source>
        <strain evidence="1 2">DSM 22768</strain>
    </source>
</reference>
<organism evidence="1 2">
    <name type="scientific">Streptococcus ratti</name>
    <dbReference type="NCBI Taxonomy" id="1341"/>
    <lineage>
        <taxon>Bacteria</taxon>
        <taxon>Bacillati</taxon>
        <taxon>Bacillota</taxon>
        <taxon>Bacilli</taxon>
        <taxon>Lactobacillales</taxon>
        <taxon>Streptococcaceae</taxon>
        <taxon>Streptococcus</taxon>
    </lineage>
</organism>
<gene>
    <name evidence="1" type="ORF">HHO37_03350</name>
</gene>
<protein>
    <submittedName>
        <fullName evidence="1">Uncharacterized protein</fullName>
    </submittedName>
</protein>
<dbReference type="AlphaFoldDB" id="A0A7X9QGR0"/>
<dbReference type="EMBL" id="JABASA010000005">
    <property type="protein sequence ID" value="NMD48732.1"/>
    <property type="molecule type" value="Genomic_DNA"/>
</dbReference>
<dbReference type="Proteomes" id="UP000532121">
    <property type="component" value="Unassembled WGS sequence"/>
</dbReference>
<evidence type="ECO:0000313" key="1">
    <source>
        <dbReference type="EMBL" id="NMD48732.1"/>
    </source>
</evidence>
<comment type="caution">
    <text evidence="1">The sequence shown here is derived from an EMBL/GenBank/DDBJ whole genome shotgun (WGS) entry which is preliminary data.</text>
</comment>
<evidence type="ECO:0000313" key="2">
    <source>
        <dbReference type="Proteomes" id="UP000532121"/>
    </source>
</evidence>
<proteinExistence type="predicted"/>
<name>A0A7X9QGR0_STRRT</name>
<sequence length="77" mass="9150">MSEIQKNKGVIRPSINVFEITINDGESTEELILDSLADLDELPADFKEINIVRQGKYYRFQEGYLRSIYQLRWRLNR</sequence>